<reference evidence="5" key="1">
    <citation type="submission" date="2018-11" db="EMBL/GenBank/DDBJ databases">
        <authorList>
            <consortium name="Pathogen Informatics"/>
        </authorList>
    </citation>
    <scope>NUCLEOTIDE SEQUENCE</scope>
</reference>
<dbReference type="InterPro" id="IPR000539">
    <property type="entry name" value="Frizzled/Smoothened_7TM"/>
</dbReference>
<evidence type="ECO:0000256" key="1">
    <source>
        <dbReference type="ARBA" id="ARBA00022473"/>
    </source>
</evidence>
<keyword evidence="3" id="KW-1133">Transmembrane helix</keyword>
<dbReference type="PRINTS" id="PR00489">
    <property type="entry name" value="FRIZZLED"/>
</dbReference>
<dbReference type="Gene3D" id="1.20.1070.10">
    <property type="entry name" value="Rhodopsin 7-helix transmembrane proteins"/>
    <property type="match status" value="1"/>
</dbReference>
<gene>
    <name evidence="5" type="ORF">PXEA_LOCUS22416</name>
</gene>
<proteinExistence type="predicted"/>
<dbReference type="GO" id="GO:0042813">
    <property type="term" value="F:Wnt receptor activity"/>
    <property type="evidence" value="ECO:0007669"/>
    <property type="project" value="TreeGrafter"/>
</dbReference>
<dbReference type="EMBL" id="CAAALY010099243">
    <property type="protein sequence ID" value="VEL28976.1"/>
    <property type="molecule type" value="Genomic_DNA"/>
</dbReference>
<keyword evidence="1" id="KW-0217">Developmental protein</keyword>
<evidence type="ECO:0000259" key="4">
    <source>
        <dbReference type="SMART" id="SM01330"/>
    </source>
</evidence>
<dbReference type="PANTHER" id="PTHR11309">
    <property type="entry name" value="FRIZZLED"/>
    <property type="match status" value="1"/>
</dbReference>
<dbReference type="Proteomes" id="UP000784294">
    <property type="component" value="Unassembled WGS sequence"/>
</dbReference>
<feature type="transmembrane region" description="Helical" evidence="3">
    <location>
        <begin position="74"/>
        <end position="94"/>
    </location>
</feature>
<dbReference type="AlphaFoldDB" id="A0A448X612"/>
<dbReference type="Pfam" id="PF01534">
    <property type="entry name" value="Frizzled"/>
    <property type="match status" value="1"/>
</dbReference>
<name>A0A448X612_9PLAT</name>
<organism evidence="5 6">
    <name type="scientific">Protopolystoma xenopodis</name>
    <dbReference type="NCBI Taxonomy" id="117903"/>
    <lineage>
        <taxon>Eukaryota</taxon>
        <taxon>Metazoa</taxon>
        <taxon>Spiralia</taxon>
        <taxon>Lophotrochozoa</taxon>
        <taxon>Platyhelminthes</taxon>
        <taxon>Monogenea</taxon>
        <taxon>Polyopisthocotylea</taxon>
        <taxon>Polystomatidea</taxon>
        <taxon>Polystomatidae</taxon>
        <taxon>Protopolystoma</taxon>
    </lineage>
</organism>
<dbReference type="SMART" id="SM01330">
    <property type="entry name" value="Frizzled"/>
    <property type="match status" value="1"/>
</dbReference>
<dbReference type="GO" id="GO:0035567">
    <property type="term" value="P:non-canonical Wnt signaling pathway"/>
    <property type="evidence" value="ECO:0007669"/>
    <property type="project" value="TreeGrafter"/>
</dbReference>
<protein>
    <recommendedName>
        <fullName evidence="4">Frizzled/Smoothened 7TM domain-containing protein</fullName>
    </recommendedName>
</protein>
<feature type="transmembrane region" description="Helical" evidence="3">
    <location>
        <begin position="40"/>
        <end position="62"/>
    </location>
</feature>
<keyword evidence="2" id="KW-0675">Receptor</keyword>
<dbReference type="GO" id="GO:0060070">
    <property type="term" value="P:canonical Wnt signaling pathway"/>
    <property type="evidence" value="ECO:0007669"/>
    <property type="project" value="TreeGrafter"/>
</dbReference>
<evidence type="ECO:0000313" key="6">
    <source>
        <dbReference type="Proteomes" id="UP000784294"/>
    </source>
</evidence>
<evidence type="ECO:0000256" key="3">
    <source>
        <dbReference type="SAM" id="Phobius"/>
    </source>
</evidence>
<comment type="caution">
    <text evidence="5">The sequence shown here is derived from an EMBL/GenBank/DDBJ whole genome shotgun (WGS) entry which is preliminary data.</text>
</comment>
<keyword evidence="3" id="KW-0812">Transmembrane</keyword>
<sequence>VPPSYEFRIRLGDSVTIPNCGIPCDSYYFSDPASRRFARLWIGLWSCLCAASTLFTVLTFLIDTARFQYPERPIIFLSACYFVVAITYIAGFILNDNLHFSS</sequence>
<evidence type="ECO:0000256" key="2">
    <source>
        <dbReference type="ARBA" id="ARBA00023170"/>
    </source>
</evidence>
<dbReference type="GO" id="GO:0017147">
    <property type="term" value="F:Wnt-protein binding"/>
    <property type="evidence" value="ECO:0007669"/>
    <property type="project" value="TreeGrafter"/>
</dbReference>
<dbReference type="OrthoDB" id="10053709at2759"/>
<dbReference type="PANTHER" id="PTHR11309:SF47">
    <property type="entry name" value="FRIZZLED"/>
    <property type="match status" value="1"/>
</dbReference>
<feature type="domain" description="Frizzled/Smoothened 7TM" evidence="4">
    <location>
        <begin position="27"/>
        <end position="102"/>
    </location>
</feature>
<accession>A0A448X612</accession>
<keyword evidence="6" id="KW-1185">Reference proteome</keyword>
<dbReference type="GO" id="GO:0005886">
    <property type="term" value="C:plasma membrane"/>
    <property type="evidence" value="ECO:0007669"/>
    <property type="project" value="TreeGrafter"/>
</dbReference>
<feature type="non-terminal residue" evidence="5">
    <location>
        <position position="1"/>
    </location>
</feature>
<evidence type="ECO:0000313" key="5">
    <source>
        <dbReference type="EMBL" id="VEL28976.1"/>
    </source>
</evidence>
<dbReference type="InterPro" id="IPR015526">
    <property type="entry name" value="Frizzled/SFRP"/>
</dbReference>
<keyword evidence="3" id="KW-0472">Membrane</keyword>